<dbReference type="Gene3D" id="3.40.1000.10">
    <property type="entry name" value="Mog1/PsbP, alpha/beta/alpha sandwich"/>
    <property type="match status" value="1"/>
</dbReference>
<evidence type="ECO:0008006" key="3">
    <source>
        <dbReference type="Google" id="ProtNLM"/>
    </source>
</evidence>
<accession>A0AB34VDY4</accession>
<comment type="caution">
    <text evidence="1">The sequence shown here is derived from an EMBL/GenBank/DDBJ whole genome shotgun (WGS) entry which is preliminary data.</text>
</comment>
<dbReference type="Proteomes" id="UP000072520">
    <property type="component" value="Unassembled WGS sequence"/>
</dbReference>
<proteinExistence type="predicted"/>
<dbReference type="SUPFAM" id="SSF55724">
    <property type="entry name" value="Mog1p/PsbP-like"/>
    <property type="match status" value="1"/>
</dbReference>
<gene>
    <name evidence="1" type="ORF">RSA13_12575</name>
</gene>
<evidence type="ECO:0000313" key="2">
    <source>
        <dbReference type="Proteomes" id="UP000072520"/>
    </source>
</evidence>
<dbReference type="InterPro" id="IPR016123">
    <property type="entry name" value="Mog1/PsbP_a/b/a-sand"/>
</dbReference>
<dbReference type="Pfam" id="PF08786">
    <property type="entry name" value="DcrB"/>
    <property type="match status" value="1"/>
</dbReference>
<organism evidence="1 2">
    <name type="scientific">Pantoea stewartii</name>
    <dbReference type="NCBI Taxonomy" id="66269"/>
    <lineage>
        <taxon>Bacteria</taxon>
        <taxon>Pseudomonadati</taxon>
        <taxon>Pseudomonadota</taxon>
        <taxon>Gammaproteobacteria</taxon>
        <taxon>Enterobacterales</taxon>
        <taxon>Erwiniaceae</taxon>
        <taxon>Pantoea</taxon>
    </lineage>
</organism>
<dbReference type="AlphaFoldDB" id="A0AB34VDY4"/>
<dbReference type="InterPro" id="IPR014894">
    <property type="entry name" value="DcrB/EagT6"/>
</dbReference>
<dbReference type="RefSeq" id="WP_058708923.1">
    <property type="nucleotide sequence ID" value="NZ_LDSI01000018.1"/>
</dbReference>
<protein>
    <recommendedName>
        <fullName evidence="3">DUF1795 domain-containing protein</fullName>
    </recommendedName>
</protein>
<dbReference type="EMBL" id="LDSI01000018">
    <property type="protein sequence ID" value="KTS96470.1"/>
    <property type="molecule type" value="Genomic_DNA"/>
</dbReference>
<reference evidence="1 2" key="1">
    <citation type="journal article" date="2016" name="Front. Microbiol.">
        <title>Genomic Resource of Rice Seed Associated Bacteria.</title>
        <authorList>
            <person name="Midha S."/>
            <person name="Bansal K."/>
            <person name="Sharma S."/>
            <person name="Kumar N."/>
            <person name="Patil P.P."/>
            <person name="Chaudhry V."/>
            <person name="Patil P.B."/>
        </authorList>
    </citation>
    <scope>NUCLEOTIDE SEQUENCE [LARGE SCALE GENOMIC DNA]</scope>
    <source>
        <strain evidence="1 2">RSA13</strain>
    </source>
</reference>
<name>A0AB34VDY4_9GAMM</name>
<sequence>MSEKSSLSLFAEGVVSLPDGYQDRTVNVYTRPSAGTPAFNISRDTMDTGETLPGYVARQLALMQKHLSGWNQSGRSTVMLGDGLLQGEQVNASYRREGKPVWQQQAVFNTQDSHILVFTMSSSEELNDSDNNLFSELLRSFRFHN</sequence>
<evidence type="ECO:0000313" key="1">
    <source>
        <dbReference type="EMBL" id="KTS96470.1"/>
    </source>
</evidence>